<feature type="signal peptide" evidence="1">
    <location>
        <begin position="1"/>
        <end position="31"/>
    </location>
</feature>
<dbReference type="Gene3D" id="2.160.20.10">
    <property type="entry name" value="Single-stranded right-handed beta-helix, Pectin lyase-like"/>
    <property type="match status" value="1"/>
</dbReference>
<dbReference type="EMBL" id="NMQU01000006">
    <property type="protein sequence ID" value="OXM55178.1"/>
    <property type="molecule type" value="Genomic_DNA"/>
</dbReference>
<proteinExistence type="predicted"/>
<dbReference type="SUPFAM" id="SSF51126">
    <property type="entry name" value="Pectin lyase-like"/>
    <property type="match status" value="1"/>
</dbReference>
<dbReference type="InterPro" id="IPR011050">
    <property type="entry name" value="Pectin_lyase_fold/virulence"/>
</dbReference>
<dbReference type="Pfam" id="PF13229">
    <property type="entry name" value="Beta_helix"/>
    <property type="match status" value="1"/>
</dbReference>
<dbReference type="Proteomes" id="UP000215563">
    <property type="component" value="Unassembled WGS sequence"/>
</dbReference>
<dbReference type="OrthoDB" id="3333873at2"/>
<evidence type="ECO:0000256" key="1">
    <source>
        <dbReference type="SAM" id="SignalP"/>
    </source>
</evidence>
<gene>
    <name evidence="3" type="ORF">CFP75_01350</name>
</gene>
<dbReference type="AlphaFoldDB" id="A0A229S8D3"/>
<accession>A0A229S8D3</accession>
<dbReference type="InterPro" id="IPR039448">
    <property type="entry name" value="Beta_helix"/>
</dbReference>
<name>A0A229S8D3_AMYAL</name>
<evidence type="ECO:0000313" key="4">
    <source>
        <dbReference type="Proteomes" id="UP000215563"/>
    </source>
</evidence>
<protein>
    <submittedName>
        <fullName evidence="3">Right-handed parallel beta-helix repeat-containing protein</fullName>
    </submittedName>
</protein>
<feature type="domain" description="Right handed beta helix" evidence="2">
    <location>
        <begin position="205"/>
        <end position="338"/>
    </location>
</feature>
<reference evidence="3 4" key="1">
    <citation type="submission" date="2017-07" db="EMBL/GenBank/DDBJ databases">
        <title>Amycolatopsis alba DSM 44262 Genome sequencing and assembly.</title>
        <authorList>
            <person name="Kaur N."/>
            <person name="Mayilraj S."/>
        </authorList>
    </citation>
    <scope>NUCLEOTIDE SEQUENCE [LARGE SCALE GENOMIC DNA]</scope>
    <source>
        <strain evidence="3 4">DSM 44262</strain>
    </source>
</reference>
<organism evidence="3 4">
    <name type="scientific">Amycolatopsis alba DSM 44262</name>
    <dbReference type="NCBI Taxonomy" id="1125972"/>
    <lineage>
        <taxon>Bacteria</taxon>
        <taxon>Bacillati</taxon>
        <taxon>Actinomycetota</taxon>
        <taxon>Actinomycetes</taxon>
        <taxon>Pseudonocardiales</taxon>
        <taxon>Pseudonocardiaceae</taxon>
        <taxon>Amycolatopsis</taxon>
    </lineage>
</organism>
<sequence length="508" mass="53130">MLGKRPAATKVLAIAASLLLGAGLAATPAAADPPKVPRTFYVDCARGLDVGPGTSPDQAWKLSKANTMKYLAGDTILFKSGVTCTGTFAPTGSGTAGRPIKVGSFGSGTKPRIDGKGAASAIFLHNVAGWELRDLDVTNTGPAPAANQQRAGIYVLLEDYGVGSHYLVSNVDVHDVNGCDCRFPPSGGVVFYAAGSKTPTRFDDVNVNKNTVTHVDRIGVGMLSTWLSAPLVPMTKVRFTENTVRDIGGEGMVVFNGSGAVVEHNIINGFNERSTQDSAGAYGWNAEGTRIRYNDVSNGKGQAMAFSLDDANIDTIIEYNFSHDNKGGFLLQCSGNELKNANGIARYNLSQNDAAGTAEPYTSTVTIACGDASNTQVYNNVFYAQNSPRLVTNVSTSAIGVHFTNNIFYGQPSSSSINDTTGQYVNNVFYQVSGVPAGSTTSIIGDPRLVSPGTATSMSTTSGYRLREASPAIQHGAPVADNGGKDFFGNPITDKLNIGAYEGAGVTP</sequence>
<dbReference type="InterPro" id="IPR012334">
    <property type="entry name" value="Pectin_lyas_fold"/>
</dbReference>
<evidence type="ECO:0000313" key="3">
    <source>
        <dbReference type="EMBL" id="OXM55178.1"/>
    </source>
</evidence>
<evidence type="ECO:0000259" key="2">
    <source>
        <dbReference type="Pfam" id="PF13229"/>
    </source>
</evidence>
<keyword evidence="4" id="KW-1185">Reference proteome</keyword>
<dbReference type="RefSeq" id="WP_020634142.1">
    <property type="nucleotide sequence ID" value="NZ_KB913032.1"/>
</dbReference>
<comment type="caution">
    <text evidence="3">The sequence shown here is derived from an EMBL/GenBank/DDBJ whole genome shotgun (WGS) entry which is preliminary data.</text>
</comment>
<keyword evidence="1" id="KW-0732">Signal</keyword>
<feature type="chain" id="PRO_5011298250" evidence="1">
    <location>
        <begin position="32"/>
        <end position="508"/>
    </location>
</feature>